<reference evidence="2 3" key="1">
    <citation type="submission" date="2012-12" db="EMBL/GenBank/DDBJ databases">
        <title>Genome assembly of Fulvivirga imtechensis AK7.</title>
        <authorList>
            <person name="Nupur N."/>
            <person name="Khatri I."/>
            <person name="Kumar R."/>
            <person name="Subramanian S."/>
            <person name="Pinnaka A."/>
        </authorList>
    </citation>
    <scope>NUCLEOTIDE SEQUENCE [LARGE SCALE GENOMIC DNA]</scope>
    <source>
        <strain evidence="2 3">AK7</strain>
    </source>
</reference>
<dbReference type="PROSITE" id="PS51257">
    <property type="entry name" value="PROKAR_LIPOPROTEIN"/>
    <property type="match status" value="1"/>
</dbReference>
<evidence type="ECO:0000313" key="2">
    <source>
        <dbReference type="EMBL" id="ELR69283.1"/>
    </source>
</evidence>
<keyword evidence="3" id="KW-1185">Reference proteome</keyword>
<evidence type="ECO:0000313" key="3">
    <source>
        <dbReference type="Proteomes" id="UP000011135"/>
    </source>
</evidence>
<dbReference type="InterPro" id="IPR019853">
    <property type="entry name" value="GldB-like"/>
</dbReference>
<dbReference type="EMBL" id="AMZN01000078">
    <property type="protein sequence ID" value="ELR69283.1"/>
    <property type="molecule type" value="Genomic_DNA"/>
</dbReference>
<evidence type="ECO:0000256" key="1">
    <source>
        <dbReference type="SAM" id="SignalP"/>
    </source>
</evidence>
<dbReference type="Pfam" id="PF25594">
    <property type="entry name" value="GldB_lipo"/>
    <property type="match status" value="1"/>
</dbReference>
<dbReference type="AlphaFoldDB" id="L8JM49"/>
<accession>L8JM49</accession>
<sequence length="339" mass="39488">MIKGLRVLLLIMSAAFLFTACNDETKECAYQPDISAVKIELEVEQLEDQLLSVKTKSELRSFLQAHPVITQFFLKQSQYPDDSIMMEVLFKRFQNPHIDTLRHEIDRVFGDLSALKADLNTAFTHLKYYYPDVELPKVQTIATGLDNDLYVSDSLIVIGLDYYLGDHAKFRPLGLYQYMLDRYRPEYIVPSIMLLYGISGQYNKTDVSDKTMLADMIGYGKSFYFAKRMLPCAPDSVLIWYSPEELKGVRENRDIVWAHFIENQLLYETNHMVKKKYIDERPKTFEIGEKAPGRIGTWLGWEIVNQYMQKHKEVTLPELMNISDAKKIFNEANYKPKRP</sequence>
<organism evidence="2 3">
    <name type="scientific">Fulvivirga imtechensis AK7</name>
    <dbReference type="NCBI Taxonomy" id="1237149"/>
    <lineage>
        <taxon>Bacteria</taxon>
        <taxon>Pseudomonadati</taxon>
        <taxon>Bacteroidota</taxon>
        <taxon>Cytophagia</taxon>
        <taxon>Cytophagales</taxon>
        <taxon>Fulvivirgaceae</taxon>
        <taxon>Fulvivirga</taxon>
    </lineage>
</organism>
<feature type="chain" id="PRO_5003993164" evidence="1">
    <location>
        <begin position="21"/>
        <end position="339"/>
    </location>
</feature>
<name>L8JM49_9BACT</name>
<keyword evidence="1" id="KW-0732">Signal</keyword>
<dbReference type="Proteomes" id="UP000011135">
    <property type="component" value="Unassembled WGS sequence"/>
</dbReference>
<dbReference type="RefSeq" id="WP_009582341.1">
    <property type="nucleotide sequence ID" value="NZ_AMZN01000078.1"/>
</dbReference>
<dbReference type="eggNOG" id="COG5504">
    <property type="taxonomic scope" value="Bacteria"/>
</dbReference>
<comment type="caution">
    <text evidence="2">The sequence shown here is derived from an EMBL/GenBank/DDBJ whole genome shotgun (WGS) entry which is preliminary data.</text>
</comment>
<proteinExistence type="predicted"/>
<feature type="signal peptide" evidence="1">
    <location>
        <begin position="1"/>
        <end position="20"/>
    </location>
</feature>
<dbReference type="NCBIfam" id="TIGR03514">
    <property type="entry name" value="GldB_lipo"/>
    <property type="match status" value="1"/>
</dbReference>
<dbReference type="STRING" id="1237149.C900_05167"/>
<gene>
    <name evidence="2" type="ORF">C900_05167</name>
</gene>
<protein>
    <submittedName>
        <fullName evidence="2">GldB</fullName>
    </submittedName>
</protein>